<sequence length="203" mass="22340">MIPLHPRIVHFPVALLISAAILGILALIWKGKRNTLKEALFWNLILGVAGAILALISGLVEEKTLVHNDTIHSIMETHELLGFIFSGIFLAVLIWLFIRKSKMKTTEFSALVTILVLSSGLLGYSAHLGGKMVYEQGAGVVPMEEIISHGEYQHEHGSGETDHHDEGTGEDTLEAVPEHHDHSTHEHGEPDQSQEHDPGSHEH</sequence>
<feature type="compositionally biased region" description="Basic and acidic residues" evidence="1">
    <location>
        <begin position="176"/>
        <end position="203"/>
    </location>
</feature>
<feature type="transmembrane region" description="Helical" evidence="2">
    <location>
        <begin position="12"/>
        <end position="29"/>
    </location>
</feature>
<gene>
    <name evidence="4" type="ORF">NC99_23710</name>
</gene>
<proteinExistence type="predicted"/>
<keyword evidence="2" id="KW-0472">Membrane</keyword>
<feature type="compositionally biased region" description="Basic and acidic residues" evidence="1">
    <location>
        <begin position="153"/>
        <end position="167"/>
    </location>
</feature>
<reference evidence="5" key="1">
    <citation type="submission" date="2015-07" db="EMBL/GenBank/DDBJ databases">
        <title>Genome sequencing of Sunxiuqinia dokdonensis strain SK.</title>
        <authorList>
            <person name="Ahn S."/>
            <person name="Kim B.-C."/>
        </authorList>
    </citation>
    <scope>NUCLEOTIDE SEQUENCE [LARGE SCALE GENOMIC DNA]</scope>
    <source>
        <strain evidence="5">SK</strain>
    </source>
</reference>
<dbReference type="Proteomes" id="UP000036958">
    <property type="component" value="Unassembled WGS sequence"/>
</dbReference>
<feature type="domain" description="DUF2231" evidence="3">
    <location>
        <begin position="2"/>
        <end position="141"/>
    </location>
</feature>
<name>A0A0L8V8Q2_9BACT</name>
<evidence type="ECO:0000259" key="3">
    <source>
        <dbReference type="Pfam" id="PF09990"/>
    </source>
</evidence>
<dbReference type="Pfam" id="PF09990">
    <property type="entry name" value="DUF2231"/>
    <property type="match status" value="1"/>
</dbReference>
<evidence type="ECO:0000256" key="1">
    <source>
        <dbReference type="SAM" id="MobiDB-lite"/>
    </source>
</evidence>
<protein>
    <recommendedName>
        <fullName evidence="3">DUF2231 domain-containing protein</fullName>
    </recommendedName>
</protein>
<evidence type="ECO:0000256" key="2">
    <source>
        <dbReference type="SAM" id="Phobius"/>
    </source>
</evidence>
<evidence type="ECO:0000313" key="5">
    <source>
        <dbReference type="Proteomes" id="UP000036958"/>
    </source>
</evidence>
<dbReference type="EMBL" id="LGIA01000152">
    <property type="protein sequence ID" value="KOH44824.1"/>
    <property type="molecule type" value="Genomic_DNA"/>
</dbReference>
<evidence type="ECO:0000313" key="4">
    <source>
        <dbReference type="EMBL" id="KOH44824.1"/>
    </source>
</evidence>
<dbReference type="STRING" id="1409788.NC99_23710"/>
<feature type="transmembrane region" description="Helical" evidence="2">
    <location>
        <begin position="41"/>
        <end position="60"/>
    </location>
</feature>
<keyword evidence="2" id="KW-0812">Transmembrane</keyword>
<dbReference type="InterPro" id="IPR019251">
    <property type="entry name" value="DUF2231_TM"/>
</dbReference>
<comment type="caution">
    <text evidence="4">The sequence shown here is derived from an EMBL/GenBank/DDBJ whole genome shotgun (WGS) entry which is preliminary data.</text>
</comment>
<dbReference type="AlphaFoldDB" id="A0A0L8V8Q2"/>
<dbReference type="OrthoDB" id="1260474at2"/>
<feature type="transmembrane region" description="Helical" evidence="2">
    <location>
        <begin position="110"/>
        <end position="127"/>
    </location>
</feature>
<keyword evidence="5" id="KW-1185">Reference proteome</keyword>
<organism evidence="4 5">
    <name type="scientific">Sunxiuqinia dokdonensis</name>
    <dbReference type="NCBI Taxonomy" id="1409788"/>
    <lineage>
        <taxon>Bacteria</taxon>
        <taxon>Pseudomonadati</taxon>
        <taxon>Bacteroidota</taxon>
        <taxon>Bacteroidia</taxon>
        <taxon>Marinilabiliales</taxon>
        <taxon>Prolixibacteraceae</taxon>
        <taxon>Sunxiuqinia</taxon>
    </lineage>
</organism>
<feature type="transmembrane region" description="Helical" evidence="2">
    <location>
        <begin position="80"/>
        <end position="98"/>
    </location>
</feature>
<accession>A0A0L8V8Q2</accession>
<keyword evidence="2" id="KW-1133">Transmembrane helix</keyword>
<dbReference type="RefSeq" id="WP_082326437.1">
    <property type="nucleotide sequence ID" value="NZ_LGIA01000152.1"/>
</dbReference>
<feature type="region of interest" description="Disordered" evidence="1">
    <location>
        <begin position="153"/>
        <end position="203"/>
    </location>
</feature>